<sequence>MTSMDAALIALSVVLWAIAIAVCIPRSAAERFSRTAAGSWFANVFSGIERGISRVLKIRA</sequence>
<gene>
    <name evidence="1" type="primary">35</name>
    <name evidence="1" type="ORF">PBI_SEAHORSE_35</name>
</gene>
<dbReference type="KEGG" id="vg:77932100"/>
<dbReference type="Proteomes" id="UP000272407">
    <property type="component" value="Segment"/>
</dbReference>
<dbReference type="GeneID" id="77932100"/>
<accession>A0A3G3M509</accession>
<reference evidence="1 2" key="1">
    <citation type="submission" date="2018-09" db="EMBL/GenBank/DDBJ databases">
        <authorList>
            <person name="Rimple P.A."/>
            <person name="Stoner T.H."/>
            <person name="Garlena R.A."/>
            <person name="Russell D.A."/>
            <person name="Pope W.H."/>
            <person name="Jacobs-Sera D."/>
            <person name="Hatfull G.F."/>
        </authorList>
    </citation>
    <scope>NUCLEOTIDE SEQUENCE [LARGE SCALE GENOMIC DNA]</scope>
</reference>
<evidence type="ECO:0000313" key="2">
    <source>
        <dbReference type="Proteomes" id="UP000272407"/>
    </source>
</evidence>
<proteinExistence type="predicted"/>
<dbReference type="RefSeq" id="YP_010656221.1">
    <property type="nucleotide sequence ID" value="NC_070836.1"/>
</dbReference>
<name>A0A3G3M509_9CAUD</name>
<organism evidence="1 2">
    <name type="scientific">Arthrobacter phage Seahorse</name>
    <dbReference type="NCBI Taxonomy" id="2419611"/>
    <lineage>
        <taxon>Viruses</taxon>
        <taxon>Duplodnaviria</taxon>
        <taxon>Heunggongvirae</taxon>
        <taxon>Uroviricota</taxon>
        <taxon>Caudoviricetes</taxon>
        <taxon>Seamegvirus</taxon>
        <taxon>Seamegvirus seahorse</taxon>
    </lineage>
</organism>
<evidence type="ECO:0000313" key="1">
    <source>
        <dbReference type="EMBL" id="AYR01535.1"/>
    </source>
</evidence>
<keyword evidence="2" id="KW-1185">Reference proteome</keyword>
<dbReference type="EMBL" id="MH910041">
    <property type="protein sequence ID" value="AYR01535.1"/>
    <property type="molecule type" value="Genomic_DNA"/>
</dbReference>
<protein>
    <submittedName>
        <fullName evidence="1">Uncharacterized protein</fullName>
    </submittedName>
</protein>